<evidence type="ECO:0000313" key="9">
    <source>
        <dbReference type="Proteomes" id="UP001596043"/>
    </source>
</evidence>
<dbReference type="GO" id="GO:0008168">
    <property type="term" value="F:methyltransferase activity"/>
    <property type="evidence" value="ECO:0007669"/>
    <property type="project" value="UniProtKB-KW"/>
</dbReference>
<sequence>MGKAPFQFKQFTVAQDRCAAKIGTDGVLLGAWTSIDHDPASILDIGTGTGIIALMLAQRCFAETIDALELDDDAYEQATENFENSDWGDRLFCYHAHLYEFATEIEDTYDLITSNPPFYEAPSLPSTSLPKGESMTDARKKARFEDAMPFELLIGAVAKLLSETGKFNVVIPYQREEAFIALAAQAHLFPNRVTHVKGTPETPIKRSLLEFTRLSQLEHEIEEGIIRFPAYRTGRREPASPADRSVLPKELIIEHGRHEYTEAYIALVKDFYLKM</sequence>
<dbReference type="InterPro" id="IPR007848">
    <property type="entry name" value="Small_mtfrase_dom"/>
</dbReference>
<comment type="catalytic activity">
    <reaction evidence="6">
        <text>adenosine(37) in tRNA1(Val) + S-adenosyl-L-methionine = N(6)-methyladenosine(37) in tRNA1(Val) + S-adenosyl-L-homocysteine + H(+)</text>
        <dbReference type="Rhea" id="RHEA:43160"/>
        <dbReference type="Rhea" id="RHEA-COMP:10369"/>
        <dbReference type="Rhea" id="RHEA-COMP:10370"/>
        <dbReference type="ChEBI" id="CHEBI:15378"/>
        <dbReference type="ChEBI" id="CHEBI:57856"/>
        <dbReference type="ChEBI" id="CHEBI:59789"/>
        <dbReference type="ChEBI" id="CHEBI:74411"/>
        <dbReference type="ChEBI" id="CHEBI:74449"/>
        <dbReference type="EC" id="2.1.1.223"/>
    </reaction>
</comment>
<accession>A0ABV9I202</accession>
<proteinExistence type="inferred from homology"/>
<comment type="function">
    <text evidence="6">Specifically methylates the adenine in position 37 of tRNA(1)(Val) (anticodon cmo5UAC).</text>
</comment>
<dbReference type="RefSeq" id="WP_379980731.1">
    <property type="nucleotide sequence ID" value="NZ_JBHSFV010000010.1"/>
</dbReference>
<keyword evidence="5 6" id="KW-0819">tRNA processing</keyword>
<dbReference type="GO" id="GO:0032259">
    <property type="term" value="P:methylation"/>
    <property type="evidence" value="ECO:0007669"/>
    <property type="project" value="UniProtKB-KW"/>
</dbReference>
<dbReference type="Gene3D" id="3.40.50.150">
    <property type="entry name" value="Vaccinia Virus protein VP39"/>
    <property type="match status" value="1"/>
</dbReference>
<organism evidence="8 9">
    <name type="scientific">Dokdonia ponticola</name>
    <dbReference type="NCBI Taxonomy" id="2041041"/>
    <lineage>
        <taxon>Bacteria</taxon>
        <taxon>Pseudomonadati</taxon>
        <taxon>Bacteroidota</taxon>
        <taxon>Flavobacteriia</taxon>
        <taxon>Flavobacteriales</taxon>
        <taxon>Flavobacteriaceae</taxon>
        <taxon>Dokdonia</taxon>
    </lineage>
</organism>
<evidence type="ECO:0000256" key="5">
    <source>
        <dbReference type="ARBA" id="ARBA00022694"/>
    </source>
</evidence>
<evidence type="ECO:0000256" key="4">
    <source>
        <dbReference type="ARBA" id="ARBA00022691"/>
    </source>
</evidence>
<dbReference type="EMBL" id="JBHSFV010000010">
    <property type="protein sequence ID" value="MFC4635479.1"/>
    <property type="molecule type" value="Genomic_DNA"/>
</dbReference>
<reference evidence="9" key="1">
    <citation type="journal article" date="2019" name="Int. J. Syst. Evol. Microbiol.">
        <title>The Global Catalogue of Microorganisms (GCM) 10K type strain sequencing project: providing services to taxonomists for standard genome sequencing and annotation.</title>
        <authorList>
            <consortium name="The Broad Institute Genomics Platform"/>
            <consortium name="The Broad Institute Genome Sequencing Center for Infectious Disease"/>
            <person name="Wu L."/>
            <person name="Ma J."/>
        </authorList>
    </citation>
    <scope>NUCLEOTIDE SEQUENCE [LARGE SCALE GENOMIC DNA]</scope>
    <source>
        <strain evidence="9">YJ-61-S</strain>
    </source>
</reference>
<dbReference type="PANTHER" id="PTHR47739">
    <property type="entry name" value="TRNA1(VAL) (ADENINE(37)-N6)-METHYLTRANSFERASE"/>
    <property type="match status" value="1"/>
</dbReference>
<name>A0ABV9I202_9FLAO</name>
<dbReference type="InterPro" id="IPR050210">
    <property type="entry name" value="tRNA_Adenine-N(6)_MTase"/>
</dbReference>
<evidence type="ECO:0000256" key="2">
    <source>
        <dbReference type="ARBA" id="ARBA00022603"/>
    </source>
</evidence>
<dbReference type="InterPro" id="IPR029063">
    <property type="entry name" value="SAM-dependent_MTases_sf"/>
</dbReference>
<dbReference type="HAMAP" id="MF_01872">
    <property type="entry name" value="tRNA_methyltr_YfiC"/>
    <property type="match status" value="1"/>
</dbReference>
<dbReference type="EC" id="2.1.1.223" evidence="6"/>
<protein>
    <recommendedName>
        <fullName evidence="6">tRNA1(Val) (adenine(37)-N6)-methyltransferase</fullName>
        <ecNumber evidence="6">2.1.1.223</ecNumber>
    </recommendedName>
    <alternativeName>
        <fullName evidence="6">tRNA m6A37 methyltransferase</fullName>
    </alternativeName>
</protein>
<evidence type="ECO:0000256" key="1">
    <source>
        <dbReference type="ARBA" id="ARBA00022490"/>
    </source>
</evidence>
<keyword evidence="4 6" id="KW-0949">S-adenosyl-L-methionine</keyword>
<evidence type="ECO:0000313" key="8">
    <source>
        <dbReference type="EMBL" id="MFC4635479.1"/>
    </source>
</evidence>
<keyword evidence="1 6" id="KW-0963">Cytoplasm</keyword>
<keyword evidence="9" id="KW-1185">Reference proteome</keyword>
<comment type="subcellular location">
    <subcellularLocation>
        <location evidence="6">Cytoplasm</location>
    </subcellularLocation>
</comment>
<keyword evidence="3 6" id="KW-0808">Transferase</keyword>
<evidence type="ECO:0000256" key="3">
    <source>
        <dbReference type="ARBA" id="ARBA00022679"/>
    </source>
</evidence>
<comment type="caution">
    <text evidence="8">The sequence shown here is derived from an EMBL/GenBank/DDBJ whole genome shotgun (WGS) entry which is preliminary data.</text>
</comment>
<dbReference type="SUPFAM" id="SSF53335">
    <property type="entry name" value="S-adenosyl-L-methionine-dependent methyltransferases"/>
    <property type="match status" value="1"/>
</dbReference>
<evidence type="ECO:0000259" key="7">
    <source>
        <dbReference type="Pfam" id="PF05175"/>
    </source>
</evidence>
<keyword evidence="2 6" id="KW-0489">Methyltransferase</keyword>
<dbReference type="PANTHER" id="PTHR47739:SF1">
    <property type="entry name" value="TRNA1(VAL) (ADENINE(37)-N6)-METHYLTRANSFERASE"/>
    <property type="match status" value="1"/>
</dbReference>
<evidence type="ECO:0000256" key="6">
    <source>
        <dbReference type="HAMAP-Rule" id="MF_01872"/>
    </source>
</evidence>
<dbReference type="Pfam" id="PF05175">
    <property type="entry name" value="MTS"/>
    <property type="match status" value="1"/>
</dbReference>
<gene>
    <name evidence="8" type="ORF">ACFO3O_16335</name>
</gene>
<dbReference type="Proteomes" id="UP001596043">
    <property type="component" value="Unassembled WGS sequence"/>
</dbReference>
<dbReference type="CDD" id="cd02440">
    <property type="entry name" value="AdoMet_MTases"/>
    <property type="match status" value="1"/>
</dbReference>
<dbReference type="InterPro" id="IPR022882">
    <property type="entry name" value="tRNA_adenine-N6_MeTrfase"/>
</dbReference>
<comment type="similarity">
    <text evidence="6">Belongs to the methyltransferase superfamily. tRNA (adenine-N(6)-)-methyltransferase family.</text>
</comment>
<feature type="domain" description="Methyltransferase small" evidence="7">
    <location>
        <begin position="41"/>
        <end position="120"/>
    </location>
</feature>